<feature type="domain" description="EF-hand" evidence="2">
    <location>
        <begin position="97"/>
        <end position="132"/>
    </location>
</feature>
<evidence type="ECO:0000313" key="3">
    <source>
        <dbReference type="EMBL" id="SIN90302.1"/>
    </source>
</evidence>
<dbReference type="PROSITE" id="PS50222">
    <property type="entry name" value="EF_HAND_2"/>
    <property type="match status" value="1"/>
</dbReference>
<feature type="region of interest" description="Disordered" evidence="1">
    <location>
        <begin position="121"/>
        <end position="145"/>
    </location>
</feature>
<accession>A0A1N6F4T5</accession>
<gene>
    <name evidence="3" type="ORF">SAMN02743940_0091</name>
</gene>
<dbReference type="STRING" id="44575.SAMN05216419_101430"/>
<dbReference type="Gene3D" id="1.10.238.10">
    <property type="entry name" value="EF-hand"/>
    <property type="match status" value="1"/>
</dbReference>
<dbReference type="Pfam" id="PF13202">
    <property type="entry name" value="EF-hand_5"/>
    <property type="match status" value="2"/>
</dbReference>
<dbReference type="GO" id="GO:0005509">
    <property type="term" value="F:calcium ion binding"/>
    <property type="evidence" value="ECO:0007669"/>
    <property type="project" value="InterPro"/>
</dbReference>
<sequence>MISDKKEMILMSVSIFFMLVLISIPVSAETNLSFNTAQSPTENYLLAYADKTETGDESSHGSRDSVVEPGEKHKYSGKCSGMSRVDLDKDGKISKKEFMQHHERMFEKKDINKDGFIDKEESRKMMHHKHKHGHMGDKTQGDMEQ</sequence>
<feature type="compositionally biased region" description="Basic and acidic residues" evidence="1">
    <location>
        <begin position="134"/>
        <end position="145"/>
    </location>
</feature>
<dbReference type="EMBL" id="FSRO01000001">
    <property type="protein sequence ID" value="SIN90302.1"/>
    <property type="molecule type" value="Genomic_DNA"/>
</dbReference>
<evidence type="ECO:0000313" key="4">
    <source>
        <dbReference type="Proteomes" id="UP000185062"/>
    </source>
</evidence>
<dbReference type="Proteomes" id="UP000185062">
    <property type="component" value="Unassembled WGS sequence"/>
</dbReference>
<evidence type="ECO:0000256" key="1">
    <source>
        <dbReference type="SAM" id="MobiDB-lite"/>
    </source>
</evidence>
<feature type="region of interest" description="Disordered" evidence="1">
    <location>
        <begin position="48"/>
        <end position="83"/>
    </location>
</feature>
<keyword evidence="4" id="KW-1185">Reference proteome</keyword>
<feature type="compositionally biased region" description="Basic and acidic residues" evidence="1">
    <location>
        <begin position="50"/>
        <end position="74"/>
    </location>
</feature>
<dbReference type="SUPFAM" id="SSF47473">
    <property type="entry name" value="EF-hand"/>
    <property type="match status" value="1"/>
</dbReference>
<dbReference type="AlphaFoldDB" id="A0A1N6F4T5"/>
<organism evidence="3 4">
    <name type="scientific">Nitrosomonas cryotolerans ATCC 49181</name>
    <dbReference type="NCBI Taxonomy" id="1131553"/>
    <lineage>
        <taxon>Bacteria</taxon>
        <taxon>Pseudomonadati</taxon>
        <taxon>Pseudomonadota</taxon>
        <taxon>Betaproteobacteria</taxon>
        <taxon>Nitrosomonadales</taxon>
        <taxon>Nitrosomonadaceae</taxon>
        <taxon>Nitrosomonas</taxon>
    </lineage>
</organism>
<evidence type="ECO:0000259" key="2">
    <source>
        <dbReference type="PROSITE" id="PS50222"/>
    </source>
</evidence>
<dbReference type="InterPro" id="IPR011992">
    <property type="entry name" value="EF-hand-dom_pair"/>
</dbReference>
<reference evidence="3 4" key="1">
    <citation type="submission" date="2016-12" db="EMBL/GenBank/DDBJ databases">
        <authorList>
            <person name="Song W.-J."/>
            <person name="Kurnit D.M."/>
        </authorList>
    </citation>
    <scope>NUCLEOTIDE SEQUENCE [LARGE SCALE GENOMIC DNA]</scope>
    <source>
        <strain evidence="3 4">ATCC 49181</strain>
    </source>
</reference>
<name>A0A1N6F4T5_9PROT</name>
<proteinExistence type="predicted"/>
<dbReference type="InterPro" id="IPR002048">
    <property type="entry name" value="EF_hand_dom"/>
</dbReference>
<protein>
    <submittedName>
        <fullName evidence="3">EF hand</fullName>
    </submittedName>
</protein>